<dbReference type="PANTHER" id="PTHR44147:SF2">
    <property type="entry name" value="DEHYDROGENASE_REDUCTASE SDR FAMILY MEMBER 1"/>
    <property type="match status" value="1"/>
</dbReference>
<reference evidence="1 2" key="1">
    <citation type="journal article" date="2009" name="Science">
        <title>Green evolution and dynamic adaptations revealed by genomes of the marine picoeukaryotes Micromonas.</title>
        <authorList>
            <person name="Worden A.Z."/>
            <person name="Lee J.H."/>
            <person name="Mock T."/>
            <person name="Rouze P."/>
            <person name="Simmons M.P."/>
            <person name="Aerts A.L."/>
            <person name="Allen A.E."/>
            <person name="Cuvelier M.L."/>
            <person name="Derelle E."/>
            <person name="Everett M.V."/>
            <person name="Foulon E."/>
            <person name="Grimwood J."/>
            <person name="Gundlach H."/>
            <person name="Henrissat B."/>
            <person name="Napoli C."/>
            <person name="McDonald S.M."/>
            <person name="Parker M.S."/>
            <person name="Rombauts S."/>
            <person name="Salamov A."/>
            <person name="Von Dassow P."/>
            <person name="Badger J.H."/>
            <person name="Coutinho P.M."/>
            <person name="Demir E."/>
            <person name="Dubchak I."/>
            <person name="Gentemann C."/>
            <person name="Eikrem W."/>
            <person name="Gready J.E."/>
            <person name="John U."/>
            <person name="Lanier W."/>
            <person name="Lindquist E.A."/>
            <person name="Lucas S."/>
            <person name="Mayer K.F."/>
            <person name="Moreau H."/>
            <person name="Not F."/>
            <person name="Otillar R."/>
            <person name="Panaud O."/>
            <person name="Pangilinan J."/>
            <person name="Paulsen I."/>
            <person name="Piegu B."/>
            <person name="Poliakov A."/>
            <person name="Robbens S."/>
            <person name="Schmutz J."/>
            <person name="Toulza E."/>
            <person name="Wyss T."/>
            <person name="Zelensky A."/>
            <person name="Zhou K."/>
            <person name="Armbrust E.V."/>
            <person name="Bhattacharya D."/>
            <person name="Goodenough U.W."/>
            <person name="Van de Peer Y."/>
            <person name="Grigoriev I.V."/>
        </authorList>
    </citation>
    <scope>NUCLEOTIDE SEQUENCE [LARGE SCALE GENOMIC DNA]</scope>
    <source>
        <strain evidence="2">RCC299 / NOUM17</strain>
    </source>
</reference>
<dbReference type="SUPFAM" id="SSF51735">
    <property type="entry name" value="NAD(P)-binding Rossmann-fold domains"/>
    <property type="match status" value="1"/>
</dbReference>
<dbReference type="STRING" id="296587.C1E576"/>
<dbReference type="OrthoDB" id="1393670at2759"/>
<dbReference type="KEGG" id="mis:MICPUN_81258"/>
<name>C1E576_MICCC</name>
<dbReference type="PRINTS" id="PR00081">
    <property type="entry name" value="GDHRDH"/>
</dbReference>
<dbReference type="Gene3D" id="3.40.50.720">
    <property type="entry name" value="NAD(P)-binding Rossmann-like Domain"/>
    <property type="match status" value="1"/>
</dbReference>
<evidence type="ECO:0000313" key="1">
    <source>
        <dbReference type="EMBL" id="ACO62844.1"/>
    </source>
</evidence>
<dbReference type="OMA" id="QVYGFTD"/>
<dbReference type="InParanoid" id="C1E576"/>
<organism evidence="1 2">
    <name type="scientific">Micromonas commoda (strain RCC299 / NOUM17 / CCMP2709)</name>
    <name type="common">Picoplanktonic green alga</name>
    <dbReference type="NCBI Taxonomy" id="296587"/>
    <lineage>
        <taxon>Eukaryota</taxon>
        <taxon>Viridiplantae</taxon>
        <taxon>Chlorophyta</taxon>
        <taxon>Mamiellophyceae</taxon>
        <taxon>Mamiellales</taxon>
        <taxon>Mamiellaceae</taxon>
        <taxon>Micromonas</taxon>
    </lineage>
</organism>
<dbReference type="Proteomes" id="UP000002009">
    <property type="component" value="Chromosome 4"/>
</dbReference>
<proteinExistence type="predicted"/>
<accession>C1E576</accession>
<dbReference type="InterPro" id="IPR036291">
    <property type="entry name" value="NAD(P)-bd_dom_sf"/>
</dbReference>
<dbReference type="InterPro" id="IPR002347">
    <property type="entry name" value="SDR_fam"/>
</dbReference>
<dbReference type="PANTHER" id="PTHR44147">
    <property type="entry name" value="DEHYDROGENASE/REDUCTASE SDR FAMILY MEMBER 1"/>
    <property type="match status" value="1"/>
</dbReference>
<evidence type="ECO:0008006" key="3">
    <source>
        <dbReference type="Google" id="ProtNLM"/>
    </source>
</evidence>
<dbReference type="EMBL" id="CP001325">
    <property type="protein sequence ID" value="ACO62844.1"/>
    <property type="molecule type" value="Genomic_DNA"/>
</dbReference>
<evidence type="ECO:0000313" key="2">
    <source>
        <dbReference type="Proteomes" id="UP000002009"/>
    </source>
</evidence>
<protein>
    <recommendedName>
        <fullName evidence="3">Short-chain dehydrogenase</fullName>
    </recommendedName>
</protein>
<dbReference type="AlphaFoldDB" id="C1E576"/>
<gene>
    <name evidence="1" type="ORF">MICPUN_81258</name>
</gene>
<dbReference type="eggNOG" id="KOG0725">
    <property type="taxonomic scope" value="Eukaryota"/>
</dbReference>
<keyword evidence="2" id="KW-1185">Reference proteome</keyword>
<sequence length="307" mass="32964">MGKVCIVTGGSRGFGRGIALILAKEHGCTVYATARDLGKLQDLADQATIECAKLGSEGKVVPCQVDQKDDAAVKAFVEDVTAKEGKIDLLVNSAFQGLVAMTPQFGKTFWQKPLSMYEAEVDNFVRFAYVMSYYVAPVMVKNKSGLILGISSAGGVVYFADVAYCAGKAAFDKMHHDMACELREHGVFSMTLYPQAGITENANFPGGDTPSYAGRAVAALMNASEEDMTTLTGKVIQTREVADKFGFTDVDGKHPDGPFTNPDAIAGMRKAMRNPPHLNLDSPPIDPDGWKSMNAEGFADMFPGYKA</sequence>
<dbReference type="GeneID" id="8242871"/>
<dbReference type="Pfam" id="PF00106">
    <property type="entry name" value="adh_short"/>
    <property type="match status" value="1"/>
</dbReference>
<dbReference type="RefSeq" id="XP_002501586.1">
    <property type="nucleotide sequence ID" value="XM_002501540.1"/>
</dbReference>